<dbReference type="GO" id="GO:0016020">
    <property type="term" value="C:membrane"/>
    <property type="evidence" value="ECO:0007669"/>
    <property type="project" value="TreeGrafter"/>
</dbReference>
<protein>
    <submittedName>
        <fullName evidence="5">3-oxoacyl-(Acyl-carrier-protein) reductase</fullName>
        <ecNumber evidence="5">1.1.1.100</ecNumber>
    </submittedName>
</protein>
<evidence type="ECO:0000313" key="5">
    <source>
        <dbReference type="EMBL" id="AEB11299.1"/>
    </source>
</evidence>
<reference evidence="5 6" key="1">
    <citation type="journal article" date="2012" name="Stand. Genomic Sci.">
        <title>Complete genome sequence of the aerobic, heterotroph Marinithermus hydrothermalis type strain (T1(T)) from a deep-sea hydrothermal vent chimney.</title>
        <authorList>
            <person name="Copeland A."/>
            <person name="Gu W."/>
            <person name="Yasawong M."/>
            <person name="Lapidus A."/>
            <person name="Lucas S."/>
            <person name="Deshpande S."/>
            <person name="Pagani I."/>
            <person name="Tapia R."/>
            <person name="Cheng J.F."/>
            <person name="Goodwin L.A."/>
            <person name="Pitluck S."/>
            <person name="Liolios K."/>
            <person name="Ivanova N."/>
            <person name="Mavromatis K."/>
            <person name="Mikhailova N."/>
            <person name="Pati A."/>
            <person name="Chen A."/>
            <person name="Palaniappan K."/>
            <person name="Land M."/>
            <person name="Pan C."/>
            <person name="Brambilla E.M."/>
            <person name="Rohde M."/>
            <person name="Tindall B.J."/>
            <person name="Sikorski J."/>
            <person name="Goker M."/>
            <person name="Detter J.C."/>
            <person name="Bristow J."/>
            <person name="Eisen J.A."/>
            <person name="Markowitz V."/>
            <person name="Hugenholtz P."/>
            <person name="Kyrpides N.C."/>
            <person name="Klenk H.P."/>
            <person name="Woyke T."/>
        </authorList>
    </citation>
    <scope>NUCLEOTIDE SEQUENCE [LARGE SCALE GENOMIC DNA]</scope>
    <source>
        <strain evidence="6">DSM 14884 / JCM 11576 / T1</strain>
    </source>
</reference>
<sequence>MEFSGKHAVITGASSGIGRAIALELAQRGAHLHLVGRDPTRLEQVAEAARAAGGTARVYRADLAEDAALEALARDLAALERVDVLVHSAGVVALGPVATAPVEKLDWQYRVNLRAPFALTQALLPALERARGQVVFINSGAGLRANAGWSQYAATKHGLKALADALRAEVAPRGVRVISVYPGRTATPMQAEVHRAEGRAYHPERFVQPEDVALEVLAALSLPARAVVTDLSIRPAVG</sequence>
<dbReference type="GO" id="GO:0004316">
    <property type="term" value="F:3-oxoacyl-[acyl-carrier-protein] reductase (NADPH) activity"/>
    <property type="evidence" value="ECO:0007669"/>
    <property type="project" value="UniProtKB-EC"/>
</dbReference>
<dbReference type="AlphaFoldDB" id="F2NNS5"/>
<dbReference type="Proteomes" id="UP000007030">
    <property type="component" value="Chromosome"/>
</dbReference>
<dbReference type="eggNOG" id="COG4221">
    <property type="taxonomic scope" value="Bacteria"/>
</dbReference>
<keyword evidence="2 5" id="KW-0560">Oxidoreductase</keyword>
<organism evidence="5 6">
    <name type="scientific">Marinithermus hydrothermalis (strain DSM 14884 / JCM 11576 / T1)</name>
    <dbReference type="NCBI Taxonomy" id="869210"/>
    <lineage>
        <taxon>Bacteria</taxon>
        <taxon>Thermotogati</taxon>
        <taxon>Deinococcota</taxon>
        <taxon>Deinococci</taxon>
        <taxon>Thermales</taxon>
        <taxon>Thermaceae</taxon>
        <taxon>Marinithermus</taxon>
    </lineage>
</organism>
<dbReference type="PRINTS" id="PR00081">
    <property type="entry name" value="GDHRDH"/>
</dbReference>
<dbReference type="PRINTS" id="PR00080">
    <property type="entry name" value="SDRFAMILY"/>
</dbReference>
<dbReference type="STRING" id="869210.Marky_0548"/>
<gene>
    <name evidence="5" type="ordered locus">Marky_0548</name>
</gene>
<evidence type="ECO:0000259" key="4">
    <source>
        <dbReference type="SMART" id="SM00822"/>
    </source>
</evidence>
<comment type="similarity">
    <text evidence="1 3">Belongs to the short-chain dehydrogenases/reductases (SDR) family.</text>
</comment>
<dbReference type="EC" id="1.1.1.100" evidence="5"/>
<dbReference type="PANTHER" id="PTHR44196">
    <property type="entry name" value="DEHYDROGENASE/REDUCTASE SDR FAMILY MEMBER 7B"/>
    <property type="match status" value="1"/>
</dbReference>
<dbReference type="InterPro" id="IPR057326">
    <property type="entry name" value="KR_dom"/>
</dbReference>
<dbReference type="HOGENOM" id="CLU_010194_2_10_0"/>
<evidence type="ECO:0000313" key="6">
    <source>
        <dbReference type="Proteomes" id="UP000007030"/>
    </source>
</evidence>
<dbReference type="Gene3D" id="3.40.50.720">
    <property type="entry name" value="NAD(P)-binding Rossmann-like Domain"/>
    <property type="match status" value="1"/>
</dbReference>
<dbReference type="PANTHER" id="PTHR44196:SF1">
    <property type="entry name" value="DEHYDROGENASE_REDUCTASE SDR FAMILY MEMBER 7B"/>
    <property type="match status" value="1"/>
</dbReference>
<evidence type="ECO:0000256" key="1">
    <source>
        <dbReference type="ARBA" id="ARBA00006484"/>
    </source>
</evidence>
<evidence type="ECO:0000256" key="2">
    <source>
        <dbReference type="ARBA" id="ARBA00023002"/>
    </source>
</evidence>
<dbReference type="EMBL" id="CP002630">
    <property type="protein sequence ID" value="AEB11299.1"/>
    <property type="molecule type" value="Genomic_DNA"/>
</dbReference>
<dbReference type="PROSITE" id="PS00061">
    <property type="entry name" value="ADH_SHORT"/>
    <property type="match status" value="1"/>
</dbReference>
<dbReference type="SMART" id="SM00822">
    <property type="entry name" value="PKS_KR"/>
    <property type="match status" value="1"/>
</dbReference>
<accession>F2NNS5</accession>
<dbReference type="InterPro" id="IPR036291">
    <property type="entry name" value="NAD(P)-bd_dom_sf"/>
</dbReference>
<dbReference type="Pfam" id="PF00106">
    <property type="entry name" value="adh_short"/>
    <property type="match status" value="1"/>
</dbReference>
<dbReference type="SUPFAM" id="SSF51735">
    <property type="entry name" value="NAD(P)-binding Rossmann-fold domains"/>
    <property type="match status" value="1"/>
</dbReference>
<feature type="domain" description="Ketoreductase" evidence="4">
    <location>
        <begin position="6"/>
        <end position="184"/>
    </location>
</feature>
<dbReference type="InterPro" id="IPR020904">
    <property type="entry name" value="Sc_DH/Rdtase_CS"/>
</dbReference>
<keyword evidence="6" id="KW-1185">Reference proteome</keyword>
<proteinExistence type="inferred from homology"/>
<dbReference type="NCBIfam" id="NF006073">
    <property type="entry name" value="PRK08219.1"/>
    <property type="match status" value="1"/>
</dbReference>
<dbReference type="KEGG" id="mhd:Marky_0548"/>
<dbReference type="RefSeq" id="WP_013703351.1">
    <property type="nucleotide sequence ID" value="NC_015387.1"/>
</dbReference>
<dbReference type="InterPro" id="IPR002347">
    <property type="entry name" value="SDR_fam"/>
</dbReference>
<dbReference type="CDD" id="cd05233">
    <property type="entry name" value="SDR_c"/>
    <property type="match status" value="1"/>
</dbReference>
<name>F2NNS5_MARHT</name>
<evidence type="ECO:0000256" key="3">
    <source>
        <dbReference type="RuleBase" id="RU000363"/>
    </source>
</evidence>